<feature type="region of interest" description="Disordered" evidence="2">
    <location>
        <begin position="1"/>
        <end position="33"/>
    </location>
</feature>
<protein>
    <recommendedName>
        <fullName evidence="5">PE family protein</fullName>
    </recommendedName>
</protein>
<reference evidence="3 4" key="1">
    <citation type="submission" date="2019-06" db="EMBL/GenBank/DDBJ databases">
        <title>Sequencing the genomes of 1000 actinobacteria strains.</title>
        <authorList>
            <person name="Klenk H.-P."/>
        </authorList>
    </citation>
    <scope>NUCLEOTIDE SEQUENCE [LARGE SCALE GENOMIC DNA]</scope>
    <source>
        <strain evidence="3 4">DSM 45679</strain>
    </source>
</reference>
<evidence type="ECO:0000256" key="2">
    <source>
        <dbReference type="SAM" id="MobiDB-lite"/>
    </source>
</evidence>
<dbReference type="Proteomes" id="UP000320876">
    <property type="component" value="Unassembled WGS sequence"/>
</dbReference>
<keyword evidence="4" id="KW-1185">Reference proteome</keyword>
<keyword evidence="1" id="KW-0175">Coiled coil</keyword>
<evidence type="ECO:0000256" key="1">
    <source>
        <dbReference type="SAM" id="Coils"/>
    </source>
</evidence>
<dbReference type="AlphaFoldDB" id="A0A542DL45"/>
<dbReference type="EMBL" id="VFML01000001">
    <property type="protein sequence ID" value="TQJ03809.1"/>
    <property type="molecule type" value="Genomic_DNA"/>
</dbReference>
<dbReference type="OrthoDB" id="3627045at2"/>
<accession>A0A542DL45</accession>
<comment type="caution">
    <text evidence="3">The sequence shown here is derived from an EMBL/GenBank/DDBJ whole genome shotgun (WGS) entry which is preliminary data.</text>
</comment>
<evidence type="ECO:0008006" key="5">
    <source>
        <dbReference type="Google" id="ProtNLM"/>
    </source>
</evidence>
<evidence type="ECO:0000313" key="4">
    <source>
        <dbReference type="Proteomes" id="UP000320876"/>
    </source>
</evidence>
<feature type="coiled-coil region" evidence="1">
    <location>
        <begin position="92"/>
        <end position="129"/>
    </location>
</feature>
<sequence length="135" mass="14786">MSQRQSHAPVDTLTSVPAPAPIQVGNNGASGGYKFTPEEVDGVIAKWRQLLEDLRSDEREAWRVAHVQPPGREFASGDFVDQGANPSGKTLLEQHQRMIEYVESYIEALEKASGKIQESEDEAQQAIAKQGQGIV</sequence>
<dbReference type="RefSeq" id="WP_141999575.1">
    <property type="nucleotide sequence ID" value="NZ_VFML01000001.1"/>
</dbReference>
<proteinExistence type="predicted"/>
<gene>
    <name evidence="3" type="ORF">FB471_3577</name>
</gene>
<organism evidence="3 4">
    <name type="scientific">Amycolatopsis cihanbeyliensis</name>
    <dbReference type="NCBI Taxonomy" id="1128664"/>
    <lineage>
        <taxon>Bacteria</taxon>
        <taxon>Bacillati</taxon>
        <taxon>Actinomycetota</taxon>
        <taxon>Actinomycetes</taxon>
        <taxon>Pseudonocardiales</taxon>
        <taxon>Pseudonocardiaceae</taxon>
        <taxon>Amycolatopsis</taxon>
    </lineage>
</organism>
<evidence type="ECO:0000313" key="3">
    <source>
        <dbReference type="EMBL" id="TQJ03809.1"/>
    </source>
</evidence>
<name>A0A542DL45_AMYCI</name>